<dbReference type="Pfam" id="PF00665">
    <property type="entry name" value="rve"/>
    <property type="match status" value="1"/>
</dbReference>
<dbReference type="InterPro" id="IPR012337">
    <property type="entry name" value="RNaseH-like_sf"/>
</dbReference>
<comment type="function">
    <text evidence="1">Involved in the transposition of the insertion sequence.</text>
</comment>
<dbReference type="Pfam" id="PF13276">
    <property type="entry name" value="HTH_21"/>
    <property type="match status" value="1"/>
</dbReference>
<evidence type="ECO:0000256" key="2">
    <source>
        <dbReference type="SAM" id="Coils"/>
    </source>
</evidence>
<dbReference type="Gene3D" id="1.10.10.60">
    <property type="entry name" value="Homeodomain-like"/>
    <property type="match status" value="1"/>
</dbReference>
<organism evidence="4 5">
    <name type="scientific">Nocardia amamiensis</name>
    <dbReference type="NCBI Taxonomy" id="404578"/>
    <lineage>
        <taxon>Bacteria</taxon>
        <taxon>Bacillati</taxon>
        <taxon>Actinomycetota</taxon>
        <taxon>Actinomycetes</taxon>
        <taxon>Mycobacteriales</taxon>
        <taxon>Nocardiaceae</taxon>
        <taxon>Nocardia</taxon>
    </lineage>
</organism>
<evidence type="ECO:0000313" key="5">
    <source>
        <dbReference type="Proteomes" id="UP000702209"/>
    </source>
</evidence>
<dbReference type="EMBL" id="JADLQX010000158">
    <property type="protein sequence ID" value="MBF6303101.1"/>
    <property type="molecule type" value="Genomic_DNA"/>
</dbReference>
<dbReference type="Gene3D" id="3.30.420.10">
    <property type="entry name" value="Ribonuclease H-like superfamily/Ribonuclease H"/>
    <property type="match status" value="1"/>
</dbReference>
<dbReference type="SUPFAM" id="SSF46689">
    <property type="entry name" value="Homeodomain-like"/>
    <property type="match status" value="1"/>
</dbReference>
<dbReference type="Proteomes" id="UP000702209">
    <property type="component" value="Unassembled WGS sequence"/>
</dbReference>
<name>A0ABS0D366_9NOCA</name>
<dbReference type="PANTHER" id="PTHR46889">
    <property type="entry name" value="TRANSPOSASE INSF FOR INSERTION SEQUENCE IS3B-RELATED"/>
    <property type="match status" value="1"/>
</dbReference>
<evidence type="ECO:0000313" key="4">
    <source>
        <dbReference type="EMBL" id="MBF6303101.1"/>
    </source>
</evidence>
<accession>A0ABS0D366</accession>
<dbReference type="InterPro" id="IPR048020">
    <property type="entry name" value="Transpos_IS3"/>
</dbReference>
<dbReference type="InterPro" id="IPR025948">
    <property type="entry name" value="HTH-like_dom"/>
</dbReference>
<proteinExistence type="predicted"/>
<dbReference type="PANTHER" id="PTHR46889:SF4">
    <property type="entry name" value="TRANSPOSASE INSO FOR INSERTION SEQUENCE ELEMENT IS911B-RELATED"/>
    <property type="match status" value="1"/>
</dbReference>
<dbReference type="InterPro" id="IPR036397">
    <property type="entry name" value="RNaseH_sf"/>
</dbReference>
<dbReference type="InterPro" id="IPR001584">
    <property type="entry name" value="Integrase_cat-core"/>
</dbReference>
<sequence>MPKPYPEEFRRDVVAVARKGESTLRQVAKDFGISESCLAGWLKQADIEDGHRAGVTRAESDELRELRKRNKLLEQENEILRRAAAFFARELPPKMMYPLVLDLAADRIPVAVACRVLGFSKQAFYKWCEEPVSQRDWDDAHLINAALDIHADDPEFGYRFIADELADLGFQAGENRVQRVCSLQGIYSAFAKKRGLTVRPGPPVHDDLVRRDFTATGPNRLWLTDISEHRTGEGKLYICAVKDVWSNRIVGYSIDDRMTAELACSALRNAIGLRSPAGTIVHSDRGGQFRSRKFVTLLSRYGLQGSMGRVAACADNSAMESWFALLQRNVLDRKRWDTKEELRLAIVYWIERTYHRRRRQRGLSRLTPVEYETLNQAPLAA</sequence>
<dbReference type="InterPro" id="IPR002514">
    <property type="entry name" value="Transposase_8"/>
</dbReference>
<feature type="domain" description="Integrase catalytic" evidence="3">
    <location>
        <begin position="214"/>
        <end position="376"/>
    </location>
</feature>
<keyword evidence="5" id="KW-1185">Reference proteome</keyword>
<dbReference type="Pfam" id="PF01527">
    <property type="entry name" value="HTH_Tnp_1"/>
    <property type="match status" value="1"/>
</dbReference>
<feature type="coiled-coil region" evidence="2">
    <location>
        <begin position="56"/>
        <end position="90"/>
    </location>
</feature>
<reference evidence="4 5" key="1">
    <citation type="submission" date="2020-10" db="EMBL/GenBank/DDBJ databases">
        <title>Identification of Nocardia species via Next-generation sequencing and recognition of intraspecies genetic diversity.</title>
        <authorList>
            <person name="Li P."/>
            <person name="Li P."/>
            <person name="Lu B."/>
        </authorList>
    </citation>
    <scope>NUCLEOTIDE SEQUENCE [LARGE SCALE GENOMIC DNA]</scope>
    <source>
        <strain evidence="4 5">BJ06-0157</strain>
    </source>
</reference>
<comment type="caution">
    <text evidence="4">The sequence shown here is derived from an EMBL/GenBank/DDBJ whole genome shotgun (WGS) entry which is preliminary data.</text>
</comment>
<dbReference type="InterPro" id="IPR050900">
    <property type="entry name" value="Transposase_IS3/IS150/IS904"/>
</dbReference>
<dbReference type="NCBIfam" id="NF033516">
    <property type="entry name" value="transpos_IS3"/>
    <property type="match status" value="1"/>
</dbReference>
<protein>
    <submittedName>
        <fullName evidence="4">IS3 family transposase</fullName>
    </submittedName>
</protein>
<dbReference type="RefSeq" id="WP_195134267.1">
    <property type="nucleotide sequence ID" value="NZ_JADLQX010000158.1"/>
</dbReference>
<dbReference type="SUPFAM" id="SSF53098">
    <property type="entry name" value="Ribonuclease H-like"/>
    <property type="match status" value="1"/>
</dbReference>
<keyword evidence="2" id="KW-0175">Coiled coil</keyword>
<dbReference type="InterPro" id="IPR009057">
    <property type="entry name" value="Homeodomain-like_sf"/>
</dbReference>
<dbReference type="PROSITE" id="PS50994">
    <property type="entry name" value="INTEGRASE"/>
    <property type="match status" value="1"/>
</dbReference>
<gene>
    <name evidence="4" type="ORF">IU459_37225</name>
</gene>
<evidence type="ECO:0000259" key="3">
    <source>
        <dbReference type="PROSITE" id="PS50994"/>
    </source>
</evidence>
<evidence type="ECO:0000256" key="1">
    <source>
        <dbReference type="ARBA" id="ARBA00002286"/>
    </source>
</evidence>